<keyword evidence="2" id="KW-1185">Reference proteome</keyword>
<evidence type="ECO:0000313" key="2">
    <source>
        <dbReference type="Proteomes" id="UP001491691"/>
    </source>
</evidence>
<dbReference type="RefSeq" id="WP_026088834.1">
    <property type="nucleotide sequence ID" value="NZ_CABKRY010000001.1"/>
</dbReference>
<comment type="caution">
    <text evidence="1">The sequence shown here is derived from an EMBL/GenBank/DDBJ whole genome shotgun (WGS) entry which is preliminary data.</text>
</comment>
<organism evidence="1 2">
    <name type="scientific">Peptoniphilus senegalensis</name>
    <dbReference type="NCBI Taxonomy" id="1465757"/>
    <lineage>
        <taxon>Bacteria</taxon>
        <taxon>Bacillati</taxon>
        <taxon>Bacillota</taxon>
        <taxon>Tissierellia</taxon>
        <taxon>Tissierellales</taxon>
        <taxon>Peptoniphilaceae</taxon>
        <taxon>Peptoniphilus</taxon>
    </lineage>
</organism>
<sequence length="68" mass="7370">MAGGHVGMFFGAARALAGVSIGCTVIKSGKYKIEGTHVEGYYNSEIYDPQGGYITTVHWSRKKVNFNV</sequence>
<accession>A0ABV1J191</accession>
<gene>
    <name evidence="1" type="ORF">AAA073_04420</name>
</gene>
<evidence type="ECO:0000313" key="1">
    <source>
        <dbReference type="EMBL" id="MEQ3346680.1"/>
    </source>
</evidence>
<name>A0ABV1J191_9FIRM</name>
<dbReference type="EMBL" id="JBBNPP010000006">
    <property type="protein sequence ID" value="MEQ3346680.1"/>
    <property type="molecule type" value="Genomic_DNA"/>
</dbReference>
<reference evidence="1 2" key="1">
    <citation type="submission" date="2024-04" db="EMBL/GenBank/DDBJ databases">
        <title>Human intestinal bacterial collection.</title>
        <authorList>
            <person name="Pauvert C."/>
            <person name="Hitch T.C.A."/>
            <person name="Clavel T."/>
        </authorList>
    </citation>
    <scope>NUCLEOTIDE SEQUENCE [LARGE SCALE GENOMIC DNA]</scope>
    <source>
        <strain evidence="1 2">CLA-SR-H019</strain>
    </source>
</reference>
<protein>
    <submittedName>
        <fullName evidence="1">Uncharacterized protein</fullName>
    </submittedName>
</protein>
<dbReference type="Proteomes" id="UP001491691">
    <property type="component" value="Unassembled WGS sequence"/>
</dbReference>
<proteinExistence type="predicted"/>